<dbReference type="CDD" id="cd00093">
    <property type="entry name" value="HTH_XRE"/>
    <property type="match status" value="1"/>
</dbReference>
<dbReference type="SMART" id="SM00530">
    <property type="entry name" value="HTH_XRE"/>
    <property type="match status" value="1"/>
</dbReference>
<keyword evidence="2" id="KW-0472">Membrane</keyword>
<organism evidence="4 5">
    <name type="scientific">Streptococcus gallolyticus (strain UCN34)</name>
    <dbReference type="NCBI Taxonomy" id="637909"/>
    <lineage>
        <taxon>Bacteria</taxon>
        <taxon>Bacillati</taxon>
        <taxon>Bacillota</taxon>
        <taxon>Bacilli</taxon>
        <taxon>Lactobacillales</taxon>
        <taxon>Streptococcaceae</taxon>
        <taxon>Streptococcus</taxon>
    </lineage>
</organism>
<dbReference type="SUPFAM" id="SSF47413">
    <property type="entry name" value="lambda repressor-like DNA-binding domains"/>
    <property type="match status" value="1"/>
</dbReference>
<evidence type="ECO:0000313" key="5">
    <source>
        <dbReference type="Proteomes" id="UP000001517"/>
    </source>
</evidence>
<keyword evidence="2" id="KW-0812">Transmembrane</keyword>
<dbReference type="EMBL" id="FN597254">
    <property type="protein sequence ID" value="CBI14699.1"/>
    <property type="molecule type" value="Genomic_DNA"/>
</dbReference>
<dbReference type="Gene3D" id="1.10.260.40">
    <property type="entry name" value="lambda repressor-like DNA-binding domains"/>
    <property type="match status" value="1"/>
</dbReference>
<keyword evidence="2" id="KW-1133">Transmembrane helix</keyword>
<sequence>MEFGEKLKQLRKANHLSQEKLSERIHVSRQAISKWEQGSAIPDTDNIVLLSKFFQVPIEYLLLDDEEMREAYQYKSLVTEESVLPKARVISLMIGSVIEIVAVVVAYLLQYQQKIVYDSYNTYPLDYLKEAPLNILVLIGGGLLFYAIYPLLIKCYDLVKRNLKVY</sequence>
<dbReference type="InterPro" id="IPR010982">
    <property type="entry name" value="Lambda_DNA-bd_dom_sf"/>
</dbReference>
<evidence type="ECO:0000259" key="3">
    <source>
        <dbReference type="PROSITE" id="PS50943"/>
    </source>
</evidence>
<dbReference type="PANTHER" id="PTHR46558">
    <property type="entry name" value="TRACRIPTIONAL REGULATORY PROTEIN-RELATED-RELATED"/>
    <property type="match status" value="1"/>
</dbReference>
<accession>A0AA36NQD0</accession>
<dbReference type="Proteomes" id="UP000001517">
    <property type="component" value="Chromosome"/>
</dbReference>
<evidence type="ECO:0000256" key="2">
    <source>
        <dbReference type="SAM" id="Phobius"/>
    </source>
</evidence>
<dbReference type="GO" id="GO:0003677">
    <property type="term" value="F:DNA binding"/>
    <property type="evidence" value="ECO:0007669"/>
    <property type="project" value="UniProtKB-KW"/>
</dbReference>
<dbReference type="GeneID" id="57920956"/>
<feature type="transmembrane region" description="Helical" evidence="2">
    <location>
        <begin position="131"/>
        <end position="152"/>
    </location>
</feature>
<gene>
    <name evidence="4" type="ordered locus">GALLO_2208</name>
</gene>
<name>A0AA36NQD0_STRG3</name>
<reference evidence="4 5" key="1">
    <citation type="journal article" date="2010" name="J. Bacteriol.">
        <title>Genome sequence of Streptococcus gallolyticus: insights into its adaptation to the bovine rumen and its ability to cause endocarditis.</title>
        <authorList>
            <person name="Rusniok C."/>
            <person name="Couve E."/>
            <person name="Da Cunha V."/>
            <person name="El Gana R."/>
            <person name="Zidane N."/>
            <person name="Bouchier C."/>
            <person name="Poyart C."/>
            <person name="Leclercq R."/>
            <person name="Trieu-Cuot P."/>
            <person name="Glaser P."/>
        </authorList>
    </citation>
    <scope>NUCLEOTIDE SEQUENCE [LARGE SCALE GENOMIC DNA]</scope>
    <source>
        <strain evidence="4 5">UCN34</strain>
    </source>
</reference>
<evidence type="ECO:0000256" key="1">
    <source>
        <dbReference type="ARBA" id="ARBA00023125"/>
    </source>
</evidence>
<dbReference type="InterPro" id="IPR001387">
    <property type="entry name" value="Cro/C1-type_HTH"/>
</dbReference>
<dbReference type="PANTHER" id="PTHR46558:SF11">
    <property type="entry name" value="HTH-TYPE TRANSCRIPTIONAL REGULATOR XRE"/>
    <property type="match status" value="1"/>
</dbReference>
<proteinExistence type="predicted"/>
<feature type="domain" description="HTH cro/C1-type" evidence="3">
    <location>
        <begin position="7"/>
        <end position="61"/>
    </location>
</feature>
<protein>
    <submittedName>
        <fullName evidence="4">Transcriptional regulator</fullName>
    </submittedName>
</protein>
<dbReference type="RefSeq" id="WP_009855182.1">
    <property type="nucleotide sequence ID" value="NC_013798.1"/>
</dbReference>
<keyword evidence="1" id="KW-0238">DNA-binding</keyword>
<evidence type="ECO:0000313" key="4">
    <source>
        <dbReference type="EMBL" id="CBI14699.1"/>
    </source>
</evidence>
<dbReference type="AlphaFoldDB" id="A0AA36NQD0"/>
<feature type="transmembrane region" description="Helical" evidence="2">
    <location>
        <begin position="89"/>
        <end position="111"/>
    </location>
</feature>
<dbReference type="Pfam" id="PF01381">
    <property type="entry name" value="HTH_3"/>
    <property type="match status" value="1"/>
</dbReference>
<dbReference type="KEGG" id="sga:GALLO_2208"/>
<dbReference type="PROSITE" id="PS50943">
    <property type="entry name" value="HTH_CROC1"/>
    <property type="match status" value="1"/>
</dbReference>